<gene>
    <name evidence="1" type="ORF">HNQ40_002945</name>
</gene>
<sequence length="31" mass="3336">MPSENGGVKARAAEAQLYFKLKKLAEIDAAD</sequence>
<dbReference type="EMBL" id="JACHGY010000001">
    <property type="protein sequence ID" value="MBB6431139.1"/>
    <property type="molecule type" value="Genomic_DNA"/>
</dbReference>
<comment type="caution">
    <text evidence="1">The sequence shown here is derived from an EMBL/GenBank/DDBJ whole genome shotgun (WGS) entry which is preliminary data.</text>
</comment>
<name>A0A7X0HB41_9BACT</name>
<keyword evidence="2" id="KW-1185">Reference proteome</keyword>
<proteinExistence type="predicted"/>
<evidence type="ECO:0000313" key="1">
    <source>
        <dbReference type="EMBL" id="MBB6431139.1"/>
    </source>
</evidence>
<evidence type="ECO:0000313" key="2">
    <source>
        <dbReference type="Proteomes" id="UP000541810"/>
    </source>
</evidence>
<reference evidence="1 2" key="1">
    <citation type="submission" date="2020-08" db="EMBL/GenBank/DDBJ databases">
        <title>Genomic Encyclopedia of Type Strains, Phase IV (KMG-IV): sequencing the most valuable type-strain genomes for metagenomic binning, comparative biology and taxonomic classification.</title>
        <authorList>
            <person name="Goeker M."/>
        </authorList>
    </citation>
    <scope>NUCLEOTIDE SEQUENCE [LARGE SCALE GENOMIC DNA]</scope>
    <source>
        <strain evidence="1 2">DSM 103725</strain>
    </source>
</reference>
<dbReference type="Proteomes" id="UP000541810">
    <property type="component" value="Unassembled WGS sequence"/>
</dbReference>
<accession>A0A7X0HB41</accession>
<organism evidence="1 2">
    <name type="scientific">Algisphaera agarilytica</name>
    <dbReference type="NCBI Taxonomy" id="1385975"/>
    <lineage>
        <taxon>Bacteria</taxon>
        <taxon>Pseudomonadati</taxon>
        <taxon>Planctomycetota</taxon>
        <taxon>Phycisphaerae</taxon>
        <taxon>Phycisphaerales</taxon>
        <taxon>Phycisphaeraceae</taxon>
        <taxon>Algisphaera</taxon>
    </lineage>
</organism>
<dbReference type="AlphaFoldDB" id="A0A7X0HB41"/>
<protein>
    <submittedName>
        <fullName evidence="1">Uncharacterized protein</fullName>
    </submittedName>
</protein>